<reference evidence="1 3" key="5">
    <citation type="journal article" date="2023" name="Int. J. Syst. Evol. Microbiol.">
        <title>Sellimonas catena sp. nov., isolated from human faeces.</title>
        <authorList>
            <person name="Hisatomi A."/>
            <person name="Ohkuma M."/>
            <person name="Sakamoto M."/>
        </authorList>
    </citation>
    <scope>NUCLEOTIDE SEQUENCE [LARGE SCALE GENOMIC DNA]</scope>
    <source>
        <strain evidence="1 3">12EGH17</strain>
        <strain evidence="2">18CBH55</strain>
    </source>
</reference>
<reference evidence="2" key="3">
    <citation type="submission" date="2022-11" db="EMBL/GenBank/DDBJ databases">
        <title>Draft genome sequence of Sellimonas catena strain 18CBH55.</title>
        <authorList>
            <person name="Atsushi H."/>
            <person name="Moriya O."/>
            <person name="Mitsuo S."/>
        </authorList>
    </citation>
    <scope>NUCLEOTIDE SEQUENCE</scope>
    <source>
        <strain evidence="2">18CBH55</strain>
    </source>
</reference>
<proteinExistence type="predicted"/>
<keyword evidence="3" id="KW-1185">Reference proteome</keyword>
<reference evidence="1" key="1">
    <citation type="submission" date="2022-11" db="EMBL/GenBank/DDBJ databases">
        <title>Draft genome sequence of Sellimonas catena strain 12EGH17.</title>
        <authorList>
            <person name="Hisatomi A."/>
            <person name="Ohkuma M."/>
            <person name="Sakamoto M."/>
        </authorList>
    </citation>
    <scope>NUCLEOTIDE SEQUENCE</scope>
    <source>
        <strain evidence="1">12EGH17</strain>
    </source>
</reference>
<comment type="caution">
    <text evidence="1">The sequence shown here is derived from an EMBL/GenBank/DDBJ whole genome shotgun (WGS) entry which is preliminary data.</text>
</comment>
<sequence>MIKMIWQRKKDLLVEGATLYRNADYEVYIRQPEETLVYADVLGGIYLSAG</sequence>
<evidence type="ECO:0000313" key="1">
    <source>
        <dbReference type="EMBL" id="GLG04491.1"/>
    </source>
</evidence>
<accession>A0A9W6C449</accession>
<organism evidence="1 3">
    <name type="scientific">Sellimonas catena</name>
    <dbReference type="NCBI Taxonomy" id="2994035"/>
    <lineage>
        <taxon>Bacteria</taxon>
        <taxon>Bacillati</taxon>
        <taxon>Bacillota</taxon>
        <taxon>Clostridia</taxon>
        <taxon>Lachnospirales</taxon>
        <taxon>Lachnospiraceae</taxon>
        <taxon>Sellimonas</taxon>
    </lineage>
</organism>
<dbReference type="EMBL" id="BSBO01000015">
    <property type="protein sequence ID" value="GLG04491.1"/>
    <property type="molecule type" value="Genomic_DNA"/>
</dbReference>
<reference evidence="2" key="4">
    <citation type="submission" date="2022-11" db="EMBL/GenBank/DDBJ databases">
        <title>Draft genome sequence of Sellimonas catena strain 18CBH55.</title>
        <authorList>
            <person name="Hisatomi A."/>
            <person name="Ohkuma M."/>
            <person name="Sakamoto M."/>
        </authorList>
    </citation>
    <scope>NUCLEOTIDE SEQUENCE</scope>
    <source>
        <strain evidence="2">18CBH55</strain>
    </source>
</reference>
<name>A0A9W6C449_9FIRM</name>
<evidence type="ECO:0000313" key="2">
    <source>
        <dbReference type="EMBL" id="GLG91848.1"/>
    </source>
</evidence>
<dbReference type="Proteomes" id="UP001145094">
    <property type="component" value="Unassembled WGS sequence"/>
</dbReference>
<dbReference type="EMBL" id="BSCH01000028">
    <property type="protein sequence ID" value="GLG91848.1"/>
    <property type="molecule type" value="Genomic_DNA"/>
</dbReference>
<dbReference type="AlphaFoldDB" id="A0A9W6C449"/>
<evidence type="ECO:0000313" key="3">
    <source>
        <dbReference type="Proteomes" id="UP001145145"/>
    </source>
</evidence>
<gene>
    <name evidence="1" type="ORF">Selli1_16650</name>
    <name evidence="2" type="ORF">Selli2_32750</name>
</gene>
<protein>
    <submittedName>
        <fullName evidence="1">Uncharacterized protein</fullName>
    </submittedName>
</protein>
<dbReference type="Proteomes" id="UP001145145">
    <property type="component" value="Unassembled WGS sequence"/>
</dbReference>
<reference evidence="1" key="2">
    <citation type="submission" date="2022-11" db="EMBL/GenBank/DDBJ databases">
        <title>Draft genome sequence of Sellimonas catena strain 12EGH17.</title>
        <authorList>
            <person name="Atsushi H."/>
            <person name="Moriya O."/>
            <person name="Mitsuo S."/>
        </authorList>
    </citation>
    <scope>NUCLEOTIDE SEQUENCE</scope>
    <source>
        <strain evidence="1">12EGH17</strain>
    </source>
</reference>